<dbReference type="AlphaFoldDB" id="A0A3E2B0Y8"/>
<dbReference type="PANTHER" id="PTHR33164">
    <property type="entry name" value="TRANSCRIPTIONAL REGULATOR, MARR FAMILY"/>
    <property type="match status" value="1"/>
</dbReference>
<organism evidence="2 3">
    <name type="scientific">Evtepia gabavorous</name>
    <dbReference type="NCBI Taxonomy" id="2211183"/>
    <lineage>
        <taxon>Bacteria</taxon>
        <taxon>Bacillati</taxon>
        <taxon>Bacillota</taxon>
        <taxon>Clostridia</taxon>
        <taxon>Eubacteriales</taxon>
        <taxon>Evtepia</taxon>
    </lineage>
</organism>
<dbReference type="Gene3D" id="1.10.10.10">
    <property type="entry name" value="Winged helix-like DNA-binding domain superfamily/Winged helix DNA-binding domain"/>
    <property type="match status" value="1"/>
</dbReference>
<gene>
    <name evidence="2" type="ORF">DV520_11385</name>
</gene>
<dbReference type="InterPro" id="IPR036388">
    <property type="entry name" value="WH-like_DNA-bd_sf"/>
</dbReference>
<dbReference type="GO" id="GO:0006950">
    <property type="term" value="P:response to stress"/>
    <property type="evidence" value="ECO:0007669"/>
    <property type="project" value="TreeGrafter"/>
</dbReference>
<sequence>MDMMANYEGLATELLQVNEDLLRVPARHLISKLTQGEHFVLNYLLTHRHQAHPVDLSRGLVVSTARIAALLNRMEDKGLISRLPDPLNNRQVIVTLSPQGLEAIQTFRSQVIRSAAQMLADLGPEDAREFIRIQKKLLANQRPTG</sequence>
<dbReference type="SMART" id="SM00347">
    <property type="entry name" value="HTH_MARR"/>
    <property type="match status" value="1"/>
</dbReference>
<comment type="caution">
    <text evidence="2">The sequence shown here is derived from an EMBL/GenBank/DDBJ whole genome shotgun (WGS) entry which is preliminary data.</text>
</comment>
<proteinExistence type="predicted"/>
<name>A0A3E2B0Y8_9FIRM</name>
<dbReference type="SUPFAM" id="SSF46785">
    <property type="entry name" value="Winged helix' DNA-binding domain"/>
    <property type="match status" value="1"/>
</dbReference>
<dbReference type="InterPro" id="IPR036390">
    <property type="entry name" value="WH_DNA-bd_sf"/>
</dbReference>
<reference evidence="2 3" key="1">
    <citation type="submission" date="2018-07" db="EMBL/GenBank/DDBJ databases">
        <title>GABA Modulating Bacteria of the Human Gut Microbiota.</title>
        <authorList>
            <person name="Strandwitz P."/>
            <person name="Kim K.H."/>
            <person name="Terekhova D."/>
            <person name="Liu J.K."/>
            <person name="Sharma A."/>
            <person name="Levering J."/>
            <person name="Mcdonald D."/>
            <person name="Dietrich D."/>
            <person name="Ramadhar T.R."/>
            <person name="Lekbua A."/>
            <person name="Mroue N."/>
            <person name="Liston C."/>
            <person name="Stewart E.J."/>
            <person name="Dubin M.J."/>
            <person name="Zengler K."/>
            <person name="Knight R."/>
            <person name="Gilbert J.A."/>
            <person name="Clardy J."/>
            <person name="Lewis K."/>
        </authorList>
    </citation>
    <scope>NUCLEOTIDE SEQUENCE [LARGE SCALE GENOMIC DNA]</scope>
    <source>
        <strain evidence="2 3">KLE1738</strain>
    </source>
</reference>
<keyword evidence="3" id="KW-1185">Reference proteome</keyword>
<dbReference type="GO" id="GO:0003700">
    <property type="term" value="F:DNA-binding transcription factor activity"/>
    <property type="evidence" value="ECO:0007669"/>
    <property type="project" value="InterPro"/>
</dbReference>
<dbReference type="PANTHER" id="PTHR33164:SF43">
    <property type="entry name" value="HTH-TYPE TRANSCRIPTIONAL REPRESSOR YETL"/>
    <property type="match status" value="1"/>
</dbReference>
<dbReference type="PROSITE" id="PS50995">
    <property type="entry name" value="HTH_MARR_2"/>
    <property type="match status" value="1"/>
</dbReference>
<dbReference type="OrthoDB" id="3237509at2"/>
<protein>
    <submittedName>
        <fullName evidence="2">MarR family transcriptional regulator</fullName>
    </submittedName>
</protein>
<dbReference type="InterPro" id="IPR039422">
    <property type="entry name" value="MarR/SlyA-like"/>
</dbReference>
<feature type="domain" description="HTH marR-type" evidence="1">
    <location>
        <begin position="7"/>
        <end position="139"/>
    </location>
</feature>
<evidence type="ECO:0000259" key="1">
    <source>
        <dbReference type="PROSITE" id="PS50995"/>
    </source>
</evidence>
<evidence type="ECO:0000313" key="2">
    <source>
        <dbReference type="EMBL" id="RFT05672.1"/>
    </source>
</evidence>
<accession>A0A3E2B0Y8</accession>
<dbReference type="InterPro" id="IPR000835">
    <property type="entry name" value="HTH_MarR-typ"/>
</dbReference>
<dbReference type="PRINTS" id="PR00598">
    <property type="entry name" value="HTHMARR"/>
</dbReference>
<dbReference type="EMBL" id="QQRQ01000036">
    <property type="protein sequence ID" value="RFT05672.1"/>
    <property type="molecule type" value="Genomic_DNA"/>
</dbReference>
<evidence type="ECO:0000313" key="3">
    <source>
        <dbReference type="Proteomes" id="UP000260649"/>
    </source>
</evidence>
<dbReference type="Pfam" id="PF12802">
    <property type="entry name" value="MarR_2"/>
    <property type="match status" value="1"/>
</dbReference>
<dbReference type="Proteomes" id="UP000260649">
    <property type="component" value="Unassembled WGS sequence"/>
</dbReference>